<name>A0AAV2N0K6_9HYME</name>
<reference evidence="2" key="1">
    <citation type="submission" date="2024-04" db="EMBL/GenBank/DDBJ databases">
        <authorList>
            <consortium name="Molecular Ecology Group"/>
        </authorList>
    </citation>
    <scope>NUCLEOTIDE SEQUENCE</scope>
</reference>
<protein>
    <recommendedName>
        <fullName evidence="1">Transposable element P transposase-like GTP-binding insertion domain-containing protein</fullName>
    </recommendedName>
</protein>
<proteinExistence type="predicted"/>
<organism evidence="2 3">
    <name type="scientific">Lasius platythorax</name>
    <dbReference type="NCBI Taxonomy" id="488582"/>
    <lineage>
        <taxon>Eukaryota</taxon>
        <taxon>Metazoa</taxon>
        <taxon>Ecdysozoa</taxon>
        <taxon>Arthropoda</taxon>
        <taxon>Hexapoda</taxon>
        <taxon>Insecta</taxon>
        <taxon>Pterygota</taxon>
        <taxon>Neoptera</taxon>
        <taxon>Endopterygota</taxon>
        <taxon>Hymenoptera</taxon>
        <taxon>Apocrita</taxon>
        <taxon>Aculeata</taxon>
        <taxon>Formicoidea</taxon>
        <taxon>Formicidae</taxon>
        <taxon>Formicinae</taxon>
        <taxon>Lasius</taxon>
        <taxon>Lasius</taxon>
    </lineage>
</organism>
<evidence type="ECO:0000259" key="1">
    <source>
        <dbReference type="Pfam" id="PF21788"/>
    </source>
</evidence>
<dbReference type="EMBL" id="CAXIPU020001016">
    <property type="protein sequence ID" value="CAL1672834.1"/>
    <property type="molecule type" value="Genomic_DNA"/>
</dbReference>
<evidence type="ECO:0000313" key="3">
    <source>
        <dbReference type="Proteomes" id="UP001497644"/>
    </source>
</evidence>
<comment type="caution">
    <text evidence="2">The sequence shown here is derived from an EMBL/GenBank/DDBJ whole genome shotgun (WGS) entry which is preliminary data.</text>
</comment>
<dbReference type="Proteomes" id="UP001497644">
    <property type="component" value="Unassembled WGS sequence"/>
</dbReference>
<keyword evidence="3" id="KW-1185">Reference proteome</keyword>
<gene>
    <name evidence="2" type="ORF">LPLAT_LOCUS11796</name>
</gene>
<feature type="domain" description="Transposable element P transposase-like GTP-binding insertion" evidence="1">
    <location>
        <begin position="81"/>
        <end position="193"/>
    </location>
</feature>
<dbReference type="AlphaFoldDB" id="A0AAV2N0K6"/>
<dbReference type="InterPro" id="IPR048366">
    <property type="entry name" value="TNP-like_GBD"/>
</dbReference>
<sequence>MSPDILLTLIQNLHQIGYVVIAIVCDMDPTNMKLWRELNIGIDINSQADNNDITMSNKKQCFIENPVDNSLKIFFYADVPHLLKLVRNNLFDSGFWWKGTLVDMRCLEELIKLNAGDLKIAHKLSRTHLDAKGTLRQKVKLAAQVFSNTNASAIRWCGANGLLHSDNWEYTAYVLKLFNNWFDVFNSTLQYGHHSGLHLFGHHSGLRLWRKSRGTKQNNY</sequence>
<evidence type="ECO:0000313" key="2">
    <source>
        <dbReference type="EMBL" id="CAL1672834.1"/>
    </source>
</evidence>
<dbReference type="Pfam" id="PF21788">
    <property type="entry name" value="TNP-like_GBD"/>
    <property type="match status" value="1"/>
</dbReference>
<accession>A0AAV2N0K6</accession>